<evidence type="ECO:0000313" key="10">
    <source>
        <dbReference type="Proteomes" id="UP000823636"/>
    </source>
</evidence>
<comment type="caution">
    <text evidence="9">The sequence shown here is derived from an EMBL/GenBank/DDBJ whole genome shotgun (WGS) entry which is preliminary data.</text>
</comment>
<sequence>MKLKIAAPAAIRGDINLPFSKSISNRVLMINKLCNNPYRPTNIAECDDTRIMQKSITLNDNRIDTGSAGTATRFMTALLAITPGKWELTGSERMKQRPIGILAEALKELGADIEYTGEKGFLPLAVNGKELTGGVVEVNGGISSQYISAILMIAPYTQKGITIKFKGEVISRPYIQMTLSLMKRYGINAEMKDNTIEVPSGKYTGIPYTVEADWSAASYWYGISSLMQDADIILEGLDYGSIQGDSRVASLFVPLGVATEYNDGCIRLRKCNFVKKHYAANLSDTPDLAQTIAVAAALKGCPFTLSGLQSLRIKETDRITALINELGKLGYKLQYYDGTLSWDGTLGNQAIMPEIATYDDHRMAMAFSLASLVRDDIVICDAEVVSKSYPGYWNDLRQVGFKTEEV</sequence>
<dbReference type="GO" id="GO:0008652">
    <property type="term" value="P:amino acid biosynthetic process"/>
    <property type="evidence" value="ECO:0007669"/>
    <property type="project" value="UniProtKB-KW"/>
</dbReference>
<evidence type="ECO:0000313" key="9">
    <source>
        <dbReference type="EMBL" id="MBO8438049.1"/>
    </source>
</evidence>
<feature type="active site" description="Proton acceptor" evidence="7">
    <location>
        <position position="287"/>
    </location>
</feature>
<dbReference type="EC" id="2.5.1.19" evidence="7"/>
<feature type="binding site" evidence="7">
    <location>
        <position position="143"/>
    </location>
    <ligand>
        <name>3-phosphoshikimate</name>
        <dbReference type="ChEBI" id="CHEBI:145989"/>
    </ligand>
</feature>
<feature type="binding site" evidence="7">
    <location>
        <position position="26"/>
    </location>
    <ligand>
        <name>3-phosphoshikimate</name>
        <dbReference type="ChEBI" id="CHEBI:145989"/>
    </ligand>
</feature>
<dbReference type="NCBIfam" id="TIGR01356">
    <property type="entry name" value="aroA"/>
    <property type="match status" value="1"/>
</dbReference>
<name>A0A9D9H6V6_9BACT</name>
<gene>
    <name evidence="7 9" type="primary">aroA</name>
    <name evidence="9" type="ORF">IAC54_04030</name>
</gene>
<comment type="function">
    <text evidence="7">Catalyzes the transfer of the enolpyruvyl moiety of phosphoenolpyruvate (PEP) to the 5-hydroxyl of shikimate-3-phosphate (S3P) to produce enolpyruvyl shikimate-3-phosphate and inorganic phosphate.</text>
</comment>
<protein>
    <recommendedName>
        <fullName evidence="7">3-phosphoshikimate 1-carboxyvinyltransferase</fullName>
        <ecNumber evidence="7">2.5.1.19</ecNumber>
    </recommendedName>
    <alternativeName>
        <fullName evidence="7">5-enolpyruvylshikimate-3-phosphate synthase</fullName>
        <shortName evidence="7">EPSP synthase</shortName>
        <shortName evidence="7">EPSPS</shortName>
    </alternativeName>
</protein>
<feature type="binding site" evidence="7">
    <location>
        <position position="171"/>
    </location>
    <ligand>
        <name>3-phosphoshikimate</name>
        <dbReference type="ChEBI" id="CHEBI:145989"/>
    </ligand>
</feature>
<evidence type="ECO:0000256" key="3">
    <source>
        <dbReference type="ARBA" id="ARBA00022605"/>
    </source>
</evidence>
<feature type="binding site" evidence="7">
    <location>
        <position position="318"/>
    </location>
    <ligand>
        <name>phosphoenolpyruvate</name>
        <dbReference type="ChEBI" id="CHEBI:58702"/>
    </ligand>
</feature>
<feature type="binding site" evidence="7">
    <location>
        <position position="362"/>
    </location>
    <ligand>
        <name>phosphoenolpyruvate</name>
        <dbReference type="ChEBI" id="CHEBI:58702"/>
    </ligand>
</feature>
<keyword evidence="4 7" id="KW-0808">Transferase</keyword>
<dbReference type="CDD" id="cd01556">
    <property type="entry name" value="EPSP_synthase"/>
    <property type="match status" value="1"/>
</dbReference>
<evidence type="ECO:0000256" key="5">
    <source>
        <dbReference type="ARBA" id="ARBA00023141"/>
    </source>
</evidence>
<dbReference type="Proteomes" id="UP000823636">
    <property type="component" value="Unassembled WGS sequence"/>
</dbReference>
<evidence type="ECO:0000256" key="4">
    <source>
        <dbReference type="ARBA" id="ARBA00022679"/>
    </source>
</evidence>
<organism evidence="9 10">
    <name type="scientific">Candidatus Caccoplasma merdipullorum</name>
    <dbReference type="NCBI Taxonomy" id="2840718"/>
    <lineage>
        <taxon>Bacteria</taxon>
        <taxon>Pseudomonadati</taxon>
        <taxon>Bacteroidota</taxon>
        <taxon>Bacteroidia</taxon>
        <taxon>Bacteroidales</taxon>
        <taxon>Bacteroidaceae</taxon>
        <taxon>Bacteroidaceae incertae sedis</taxon>
        <taxon>Candidatus Caccoplasma</taxon>
    </lineage>
</organism>
<feature type="binding site" evidence="7">
    <location>
        <position position="144"/>
    </location>
    <ligand>
        <name>3-phosphoshikimate</name>
        <dbReference type="ChEBI" id="CHEBI:145989"/>
    </ligand>
</feature>
<dbReference type="SUPFAM" id="SSF55205">
    <property type="entry name" value="EPT/RTPC-like"/>
    <property type="match status" value="1"/>
</dbReference>
<accession>A0A9D9H6V6</accession>
<comment type="pathway">
    <text evidence="1 7">Metabolic intermediate biosynthesis; chorismate biosynthesis; chorismate from D-erythrose 4-phosphate and phosphoenolpyruvate: step 6/7.</text>
</comment>
<evidence type="ECO:0000256" key="2">
    <source>
        <dbReference type="ARBA" id="ARBA00009948"/>
    </source>
</evidence>
<evidence type="ECO:0000259" key="8">
    <source>
        <dbReference type="Pfam" id="PF00275"/>
    </source>
</evidence>
<reference evidence="9" key="1">
    <citation type="submission" date="2020-10" db="EMBL/GenBank/DDBJ databases">
        <authorList>
            <person name="Gilroy R."/>
        </authorList>
    </citation>
    <scope>NUCLEOTIDE SEQUENCE</scope>
    <source>
        <strain evidence="9">G3-4614</strain>
    </source>
</reference>
<comment type="catalytic activity">
    <reaction evidence="6">
        <text>3-phosphoshikimate + phosphoenolpyruvate = 5-O-(1-carboxyvinyl)-3-phosphoshikimate + phosphate</text>
        <dbReference type="Rhea" id="RHEA:21256"/>
        <dbReference type="ChEBI" id="CHEBI:43474"/>
        <dbReference type="ChEBI" id="CHEBI:57701"/>
        <dbReference type="ChEBI" id="CHEBI:58702"/>
        <dbReference type="ChEBI" id="CHEBI:145989"/>
        <dbReference type="EC" id="2.5.1.19"/>
    </reaction>
    <physiologicalReaction direction="left-to-right" evidence="6">
        <dbReference type="Rhea" id="RHEA:21257"/>
    </physiologicalReaction>
</comment>
<evidence type="ECO:0000256" key="7">
    <source>
        <dbReference type="HAMAP-Rule" id="MF_00210"/>
    </source>
</evidence>
<feature type="domain" description="Enolpyruvate transferase" evidence="8">
    <location>
        <begin position="56"/>
        <end position="396"/>
    </location>
</feature>
<comment type="similarity">
    <text evidence="2 7">Belongs to the EPSP synthase family.</text>
</comment>
<feature type="binding site" evidence="7">
    <location>
        <position position="21"/>
    </location>
    <ligand>
        <name>phosphoenolpyruvate</name>
        <dbReference type="ChEBI" id="CHEBI:58702"/>
    </ligand>
</feature>
<feature type="binding site" evidence="7">
    <location>
        <position position="97"/>
    </location>
    <ligand>
        <name>phosphoenolpyruvate</name>
        <dbReference type="ChEBI" id="CHEBI:58702"/>
    </ligand>
</feature>
<dbReference type="HAMAP" id="MF_00210">
    <property type="entry name" value="EPSP_synth"/>
    <property type="match status" value="1"/>
</dbReference>
<dbReference type="Gene3D" id="3.65.10.10">
    <property type="entry name" value="Enolpyruvate transferase domain"/>
    <property type="match status" value="2"/>
</dbReference>
<evidence type="ECO:0000256" key="1">
    <source>
        <dbReference type="ARBA" id="ARBA00004811"/>
    </source>
</evidence>
<dbReference type="PROSITE" id="PS00885">
    <property type="entry name" value="EPSP_SYNTHASE_2"/>
    <property type="match status" value="1"/>
</dbReference>
<feature type="binding site" evidence="7">
    <location>
        <position position="21"/>
    </location>
    <ligand>
        <name>3-phosphoshikimate</name>
        <dbReference type="ChEBI" id="CHEBI:145989"/>
    </ligand>
</feature>
<keyword evidence="5 7" id="KW-0057">Aromatic amino acid biosynthesis</keyword>
<comment type="subunit">
    <text evidence="7">Monomer.</text>
</comment>
<dbReference type="AlphaFoldDB" id="A0A9D9H6V6"/>
<reference evidence="9" key="2">
    <citation type="journal article" date="2021" name="PeerJ">
        <title>Extensive microbial diversity within the chicken gut microbiome revealed by metagenomics and culture.</title>
        <authorList>
            <person name="Gilroy R."/>
            <person name="Ravi A."/>
            <person name="Getino M."/>
            <person name="Pursley I."/>
            <person name="Horton D.L."/>
            <person name="Alikhan N.F."/>
            <person name="Baker D."/>
            <person name="Gharbi K."/>
            <person name="Hall N."/>
            <person name="Watson M."/>
            <person name="Adriaenssens E.M."/>
            <person name="Foster-Nyarko E."/>
            <person name="Jarju S."/>
            <person name="Secka A."/>
            <person name="Antonio M."/>
            <person name="Oren A."/>
            <person name="Chaudhuri R.R."/>
            <person name="La Ragione R."/>
            <person name="Hildebrand F."/>
            <person name="Pallen M.J."/>
        </authorList>
    </citation>
    <scope>NUCLEOTIDE SEQUENCE</scope>
    <source>
        <strain evidence="9">G3-4614</strain>
    </source>
</reference>
<dbReference type="PANTHER" id="PTHR21090">
    <property type="entry name" value="AROM/DEHYDROQUINATE SYNTHASE"/>
    <property type="match status" value="1"/>
</dbReference>
<feature type="binding site" evidence="7">
    <location>
        <position position="145"/>
    </location>
    <ligand>
        <name>phosphoenolpyruvate</name>
        <dbReference type="ChEBI" id="CHEBI:58702"/>
    </ligand>
</feature>
<dbReference type="GO" id="GO:0005737">
    <property type="term" value="C:cytoplasm"/>
    <property type="evidence" value="ECO:0007669"/>
    <property type="project" value="UniProtKB-SubCell"/>
</dbReference>
<dbReference type="Pfam" id="PF00275">
    <property type="entry name" value="EPSP_synthase"/>
    <property type="match status" value="1"/>
</dbReference>
<feature type="binding site" evidence="7">
    <location>
        <position position="314"/>
    </location>
    <ligand>
        <name>3-phosphoshikimate</name>
        <dbReference type="ChEBI" id="CHEBI:145989"/>
    </ligand>
</feature>
<dbReference type="GO" id="GO:0009073">
    <property type="term" value="P:aromatic amino acid family biosynthetic process"/>
    <property type="evidence" value="ECO:0007669"/>
    <property type="project" value="UniProtKB-KW"/>
</dbReference>
<dbReference type="PIRSF" id="PIRSF000505">
    <property type="entry name" value="EPSPS"/>
    <property type="match status" value="1"/>
</dbReference>
<feature type="binding site" evidence="7">
    <location>
        <position position="145"/>
    </location>
    <ligand>
        <name>3-phosphoshikimate</name>
        <dbReference type="ChEBI" id="CHEBI:145989"/>
    </ligand>
</feature>
<proteinExistence type="inferred from homology"/>
<comment type="caution">
    <text evidence="7">Lacks conserved residue(s) required for the propagation of feature annotation.</text>
</comment>
<dbReference type="GO" id="GO:0003866">
    <property type="term" value="F:3-phosphoshikimate 1-carboxyvinyltransferase activity"/>
    <property type="evidence" value="ECO:0007669"/>
    <property type="project" value="UniProtKB-UniRule"/>
</dbReference>
<comment type="subcellular location">
    <subcellularLocation>
        <location evidence="7">Cytoplasm</location>
    </subcellularLocation>
</comment>
<dbReference type="InterPro" id="IPR013792">
    <property type="entry name" value="RNA3'P_cycl/enolpyr_Trfase_a/b"/>
</dbReference>
<dbReference type="InterPro" id="IPR023193">
    <property type="entry name" value="EPSP_synthase_CS"/>
</dbReference>
<keyword evidence="7" id="KW-0963">Cytoplasm</keyword>
<feature type="binding site" evidence="7">
    <location>
        <position position="69"/>
    </location>
    <ligand>
        <name>phosphoenolpyruvate</name>
        <dbReference type="ChEBI" id="CHEBI:58702"/>
    </ligand>
</feature>
<dbReference type="PANTHER" id="PTHR21090:SF5">
    <property type="entry name" value="PENTAFUNCTIONAL AROM POLYPEPTIDE"/>
    <property type="match status" value="1"/>
</dbReference>
<evidence type="ECO:0000256" key="6">
    <source>
        <dbReference type="ARBA" id="ARBA00044633"/>
    </source>
</evidence>
<keyword evidence="3 7" id="KW-0028">Amino-acid biosynthesis</keyword>
<dbReference type="GO" id="GO:0009423">
    <property type="term" value="P:chorismate biosynthetic process"/>
    <property type="evidence" value="ECO:0007669"/>
    <property type="project" value="UniProtKB-UniRule"/>
</dbReference>
<dbReference type="InterPro" id="IPR001986">
    <property type="entry name" value="Enolpyruvate_Tfrase_dom"/>
</dbReference>
<feature type="binding site" evidence="7">
    <location>
        <position position="287"/>
    </location>
    <ligand>
        <name>3-phosphoshikimate</name>
        <dbReference type="ChEBI" id="CHEBI:145989"/>
    </ligand>
</feature>
<dbReference type="InterPro" id="IPR036968">
    <property type="entry name" value="Enolpyruvate_Tfrase_sf"/>
</dbReference>
<dbReference type="InterPro" id="IPR006264">
    <property type="entry name" value="EPSP_synthase"/>
</dbReference>
<feature type="binding site" evidence="7">
    <location>
        <position position="22"/>
    </location>
    <ligand>
        <name>3-phosphoshikimate</name>
        <dbReference type="ChEBI" id="CHEBI:145989"/>
    </ligand>
</feature>
<feature type="binding site" evidence="7">
    <location>
        <position position="387"/>
    </location>
    <ligand>
        <name>phosphoenolpyruvate</name>
        <dbReference type="ChEBI" id="CHEBI:58702"/>
    </ligand>
</feature>
<dbReference type="EMBL" id="JADIMW010000040">
    <property type="protein sequence ID" value="MBO8438049.1"/>
    <property type="molecule type" value="Genomic_DNA"/>
</dbReference>